<evidence type="ECO:0000313" key="3">
    <source>
        <dbReference type="Proteomes" id="UP000827092"/>
    </source>
</evidence>
<dbReference type="EMBL" id="JAFNEN010000521">
    <property type="protein sequence ID" value="KAG8181339.1"/>
    <property type="molecule type" value="Genomic_DNA"/>
</dbReference>
<protein>
    <submittedName>
        <fullName evidence="2">Uncharacterized protein</fullName>
    </submittedName>
</protein>
<organism evidence="2 3">
    <name type="scientific">Oedothorax gibbosus</name>
    <dbReference type="NCBI Taxonomy" id="931172"/>
    <lineage>
        <taxon>Eukaryota</taxon>
        <taxon>Metazoa</taxon>
        <taxon>Ecdysozoa</taxon>
        <taxon>Arthropoda</taxon>
        <taxon>Chelicerata</taxon>
        <taxon>Arachnida</taxon>
        <taxon>Araneae</taxon>
        <taxon>Araneomorphae</taxon>
        <taxon>Entelegynae</taxon>
        <taxon>Araneoidea</taxon>
        <taxon>Linyphiidae</taxon>
        <taxon>Erigoninae</taxon>
        <taxon>Oedothorax</taxon>
    </lineage>
</organism>
<dbReference type="Proteomes" id="UP000827092">
    <property type="component" value="Unassembled WGS sequence"/>
</dbReference>
<evidence type="ECO:0000256" key="1">
    <source>
        <dbReference type="SAM" id="MobiDB-lite"/>
    </source>
</evidence>
<feature type="region of interest" description="Disordered" evidence="1">
    <location>
        <begin position="231"/>
        <end position="334"/>
    </location>
</feature>
<gene>
    <name evidence="2" type="ORF">JTE90_017506</name>
</gene>
<proteinExistence type="predicted"/>
<name>A0AAV6UAZ5_9ARAC</name>
<comment type="caution">
    <text evidence="2">The sequence shown here is derived from an EMBL/GenBank/DDBJ whole genome shotgun (WGS) entry which is preliminary data.</text>
</comment>
<reference evidence="2 3" key="1">
    <citation type="journal article" date="2022" name="Nat. Ecol. Evol.">
        <title>A masculinizing supergene underlies an exaggerated male reproductive morph in a spider.</title>
        <authorList>
            <person name="Hendrickx F."/>
            <person name="De Corte Z."/>
            <person name="Sonet G."/>
            <person name="Van Belleghem S.M."/>
            <person name="Kostlbacher S."/>
            <person name="Vangestel C."/>
        </authorList>
    </citation>
    <scope>NUCLEOTIDE SEQUENCE [LARGE SCALE GENOMIC DNA]</scope>
    <source>
        <strain evidence="2">W744_W776</strain>
    </source>
</reference>
<feature type="compositionally biased region" description="Basic and acidic residues" evidence="1">
    <location>
        <begin position="295"/>
        <end position="317"/>
    </location>
</feature>
<feature type="compositionally biased region" description="Polar residues" evidence="1">
    <location>
        <begin position="272"/>
        <end position="285"/>
    </location>
</feature>
<evidence type="ECO:0000313" key="2">
    <source>
        <dbReference type="EMBL" id="KAG8181339.1"/>
    </source>
</evidence>
<accession>A0AAV6UAZ5</accession>
<sequence>MEGLEFEDEKNVSEDCEEEKEYDPVKLSLAESRYIEIGSYIQSLLIRVVFDGFAVTEEYDRATKIEVYFLLWCKYLEMHWCLIFLLSYAMGSELRPKRRPSEDRVTIDLSALRPSLPGLVLYEYGDLAPKLVQVDLSSLNPLIQPHVIWPQFNQMDLDRPFELEGAVSDEAIPYLTMEDAAMSPRRMARLEDWRDMYDFVQDGSHDPMLSLHGSLPLADEVIVPLDWEEDKNKKKKQKKNGFLTKGWRAGGERGRSGTSQKQTAFPKMPKGMTSSNFNSYYSRNGVSRPSPSYPRRRETESEEARKTATRQGKKDGRSANQDEQPVLVPSQESWSVPRQYWNVPHLFVNNYQ</sequence>
<dbReference type="AlphaFoldDB" id="A0AAV6UAZ5"/>
<keyword evidence="3" id="KW-1185">Reference proteome</keyword>